<dbReference type="EMBL" id="VNHY01000004">
    <property type="protein sequence ID" value="TYP91962.1"/>
    <property type="molecule type" value="Genomic_DNA"/>
</dbReference>
<feature type="transmembrane region" description="Helical" evidence="7">
    <location>
        <begin position="70"/>
        <end position="89"/>
    </location>
</feature>
<evidence type="ECO:0000313" key="9">
    <source>
        <dbReference type="Proteomes" id="UP000324595"/>
    </source>
</evidence>
<proteinExistence type="inferred from homology"/>
<comment type="subcellular location">
    <subcellularLocation>
        <location evidence="7">Cell membrane</location>
        <topology evidence="7">Multi-pass membrane protein</topology>
    </subcellularLocation>
</comment>
<dbReference type="GO" id="GO:0042158">
    <property type="term" value="P:lipoprotein biosynthetic process"/>
    <property type="evidence" value="ECO:0007669"/>
    <property type="project" value="UniProtKB-UniRule"/>
</dbReference>
<keyword evidence="3 7" id="KW-0808">Transferase</keyword>
<dbReference type="GO" id="GO:0005886">
    <property type="term" value="C:plasma membrane"/>
    <property type="evidence" value="ECO:0007669"/>
    <property type="project" value="UniProtKB-SubCell"/>
</dbReference>
<comment type="catalytic activity">
    <reaction evidence="7">
        <text>L-cysteinyl-[prolipoprotein] + a 1,2-diacyl-sn-glycero-3-phospho-(1'-sn-glycerol) = an S-1,2-diacyl-sn-glyceryl-L-cysteinyl-[prolipoprotein] + sn-glycerol 1-phosphate + H(+)</text>
        <dbReference type="Rhea" id="RHEA:56712"/>
        <dbReference type="Rhea" id="RHEA-COMP:14679"/>
        <dbReference type="Rhea" id="RHEA-COMP:14680"/>
        <dbReference type="ChEBI" id="CHEBI:15378"/>
        <dbReference type="ChEBI" id="CHEBI:29950"/>
        <dbReference type="ChEBI" id="CHEBI:57685"/>
        <dbReference type="ChEBI" id="CHEBI:64716"/>
        <dbReference type="ChEBI" id="CHEBI:140658"/>
        <dbReference type="EC" id="2.5.1.145"/>
    </reaction>
</comment>
<comment type="function">
    <text evidence="7">Catalyzes the transfer of the diacylglyceryl group from phosphatidylglycerol to the sulfhydryl group of the N-terminal cysteine of a prolipoprotein, the first step in the formation of mature lipoproteins.</text>
</comment>
<dbReference type="PANTHER" id="PTHR30589:SF0">
    <property type="entry name" value="PHOSPHATIDYLGLYCEROL--PROLIPOPROTEIN DIACYLGLYCERYL TRANSFERASE"/>
    <property type="match status" value="1"/>
</dbReference>
<evidence type="ECO:0000256" key="1">
    <source>
        <dbReference type="ARBA" id="ARBA00007150"/>
    </source>
</evidence>
<keyword evidence="4 7" id="KW-0812">Transmembrane</keyword>
<evidence type="ECO:0000256" key="5">
    <source>
        <dbReference type="ARBA" id="ARBA00022989"/>
    </source>
</evidence>
<gene>
    <name evidence="7" type="primary">lgt</name>
    <name evidence="8" type="ORF">LX73_2205</name>
</gene>
<dbReference type="HAMAP" id="MF_01147">
    <property type="entry name" value="Lgt"/>
    <property type="match status" value="1"/>
</dbReference>
<feature type="transmembrane region" description="Helical" evidence="7">
    <location>
        <begin position="284"/>
        <end position="301"/>
    </location>
</feature>
<feature type="transmembrane region" description="Helical" evidence="7">
    <location>
        <begin position="168"/>
        <end position="193"/>
    </location>
</feature>
<feature type="transmembrane region" description="Helical" evidence="7">
    <location>
        <begin position="29"/>
        <end position="49"/>
    </location>
</feature>
<keyword evidence="2 7" id="KW-1003">Cell membrane</keyword>
<evidence type="ECO:0000256" key="4">
    <source>
        <dbReference type="ARBA" id="ARBA00022692"/>
    </source>
</evidence>
<feature type="transmembrane region" description="Helical" evidence="7">
    <location>
        <begin position="313"/>
        <end position="333"/>
    </location>
</feature>
<reference evidence="8 9" key="1">
    <citation type="submission" date="2019-07" db="EMBL/GenBank/DDBJ databases">
        <title>Genomic Encyclopedia of Archaeal and Bacterial Type Strains, Phase II (KMG-II): from individual species to whole genera.</title>
        <authorList>
            <person name="Goeker M."/>
        </authorList>
    </citation>
    <scope>NUCLEOTIDE SEQUENCE [LARGE SCALE GENOMIC DNA]</scope>
    <source>
        <strain evidence="8 9">DSM 21935</strain>
    </source>
</reference>
<dbReference type="Proteomes" id="UP000324595">
    <property type="component" value="Unassembled WGS sequence"/>
</dbReference>
<feature type="transmembrane region" description="Helical" evidence="7">
    <location>
        <begin position="101"/>
        <end position="124"/>
    </location>
</feature>
<evidence type="ECO:0000256" key="2">
    <source>
        <dbReference type="ARBA" id="ARBA00022475"/>
    </source>
</evidence>
<organism evidence="8 9">
    <name type="scientific">Fodinibius salinus</name>
    <dbReference type="NCBI Taxonomy" id="860790"/>
    <lineage>
        <taxon>Bacteria</taxon>
        <taxon>Pseudomonadati</taxon>
        <taxon>Balneolota</taxon>
        <taxon>Balneolia</taxon>
        <taxon>Balneolales</taxon>
        <taxon>Balneolaceae</taxon>
        <taxon>Fodinibius</taxon>
    </lineage>
</organism>
<keyword evidence="9" id="KW-1185">Reference proteome</keyword>
<comment type="similarity">
    <text evidence="1 7">Belongs to the Lgt family.</text>
</comment>
<comment type="pathway">
    <text evidence="7">Protein modification; lipoprotein biosynthesis (diacylglyceryl transfer).</text>
</comment>
<feature type="binding site" evidence="7">
    <location>
        <position position="220"/>
    </location>
    <ligand>
        <name>a 1,2-diacyl-sn-glycero-3-phospho-(1'-sn-glycerol)</name>
        <dbReference type="ChEBI" id="CHEBI:64716"/>
    </ligand>
</feature>
<name>A0A5D3YJQ7_9BACT</name>
<dbReference type="NCBIfam" id="TIGR00544">
    <property type="entry name" value="lgt"/>
    <property type="match status" value="1"/>
</dbReference>
<dbReference type="AlphaFoldDB" id="A0A5D3YJQ7"/>
<dbReference type="Pfam" id="PF01790">
    <property type="entry name" value="LGT"/>
    <property type="match status" value="1"/>
</dbReference>
<comment type="caution">
    <text evidence="8">The sequence shown here is derived from an EMBL/GenBank/DDBJ whole genome shotgun (WGS) entry which is preliminary data.</text>
</comment>
<dbReference type="PANTHER" id="PTHR30589">
    <property type="entry name" value="PROLIPOPROTEIN DIACYLGLYCERYL TRANSFERASE"/>
    <property type="match status" value="1"/>
</dbReference>
<keyword evidence="6 7" id="KW-0472">Membrane</keyword>
<dbReference type="UniPathway" id="UPA00664"/>
<keyword evidence="5 7" id="KW-1133">Transmembrane helix</keyword>
<evidence type="ECO:0000256" key="7">
    <source>
        <dbReference type="HAMAP-Rule" id="MF_01147"/>
    </source>
</evidence>
<feature type="transmembrane region" description="Helical" evidence="7">
    <location>
        <begin position="136"/>
        <end position="156"/>
    </location>
</feature>
<evidence type="ECO:0000256" key="3">
    <source>
        <dbReference type="ARBA" id="ARBA00022679"/>
    </source>
</evidence>
<evidence type="ECO:0000256" key="6">
    <source>
        <dbReference type="ARBA" id="ARBA00023136"/>
    </source>
</evidence>
<accession>A0A5D3YJQ7</accession>
<evidence type="ECO:0000313" key="8">
    <source>
        <dbReference type="EMBL" id="TYP91962.1"/>
    </source>
</evidence>
<keyword evidence="8" id="KW-0449">Lipoprotein</keyword>
<protein>
    <recommendedName>
        <fullName evidence="7">Phosphatidylglycerol--prolipoprotein diacylglyceryl transferase</fullName>
        <ecNumber evidence="7">2.5.1.145</ecNumber>
    </recommendedName>
</protein>
<dbReference type="EC" id="2.5.1.145" evidence="7"/>
<dbReference type="InterPro" id="IPR001640">
    <property type="entry name" value="Lgt"/>
</dbReference>
<sequence length="347" mass="39538">MTKNEYMQQSDYLVWNIDPVALDFGTINLPFSISILGILAALVFIYLGYQKIKPENTRQDEEAEPPPLKFWGLVLGSFVLGQLLFLILPSPTISELGPIQLRWYSLLFASSFLVGFWLTRKMFIHADRDPLEVDQLFFYVIIATVLGARLGHVLFYDPSFYLRHPSEILAVWHGGLASHGAAVGILTALYFFVRDKRNMSFLWVTDRVVVVVAIAGAFIRTGNFFNSEIIGEPTEMAWGVIFTRLDMIPRHPTMLYEAILCIGVFAILWKIYKNYDNDPPEGSLFGLFLAILFSGRFLLEFTKMEQAAFAADWIFNMGQWLSIPLIAVGIWLVTKKVDWQQSPEIES</sequence>
<feature type="transmembrane region" description="Helical" evidence="7">
    <location>
        <begin position="254"/>
        <end position="272"/>
    </location>
</feature>
<dbReference type="PROSITE" id="PS01311">
    <property type="entry name" value="LGT"/>
    <property type="match status" value="1"/>
</dbReference>
<dbReference type="GO" id="GO:0008961">
    <property type="term" value="F:phosphatidylglycerol-prolipoprotein diacylglyceryl transferase activity"/>
    <property type="evidence" value="ECO:0007669"/>
    <property type="project" value="UniProtKB-UniRule"/>
</dbReference>